<evidence type="ECO:0000313" key="2">
    <source>
        <dbReference type="Proteomes" id="UP000030671"/>
    </source>
</evidence>
<sequence length="222" mass="24829">MQNNAAYLEKIPFQKGAQGLDIDIWISLVSRRKTYLSDATIYKVEHHRSVKNDQGFLAIYVNHPIRPTIFVIERAVSAPPRSIIELCCSSSSSMWGSSRAQFTISIPTPDAKEALSSIIRTHKDVKVASTLIFPPDHLPSDLQLAVLLHVMKDFPSLSDSYIRCVFDVLKELFTGREQVGKNKGFPTGGVEGSGQSLTISLATVMQRFQDVWTAFHQKRISH</sequence>
<dbReference type="AlphaFoldDB" id="W4KKZ9"/>
<name>W4KKZ9_HETIT</name>
<dbReference type="InParanoid" id="W4KKZ9"/>
<gene>
    <name evidence="1" type="ORF">HETIRDRAFT_380697</name>
</gene>
<dbReference type="Proteomes" id="UP000030671">
    <property type="component" value="Unassembled WGS sequence"/>
</dbReference>
<protein>
    <submittedName>
        <fullName evidence="1">Uncharacterized protein</fullName>
    </submittedName>
</protein>
<dbReference type="GeneID" id="20672034"/>
<reference evidence="1 2" key="1">
    <citation type="journal article" date="2012" name="New Phytol.">
        <title>Insight into trade-off between wood decay and parasitism from the genome of a fungal forest pathogen.</title>
        <authorList>
            <person name="Olson A."/>
            <person name="Aerts A."/>
            <person name="Asiegbu F."/>
            <person name="Belbahri L."/>
            <person name="Bouzid O."/>
            <person name="Broberg A."/>
            <person name="Canback B."/>
            <person name="Coutinho P.M."/>
            <person name="Cullen D."/>
            <person name="Dalman K."/>
            <person name="Deflorio G."/>
            <person name="van Diepen L.T."/>
            <person name="Dunand C."/>
            <person name="Duplessis S."/>
            <person name="Durling M."/>
            <person name="Gonthier P."/>
            <person name="Grimwood J."/>
            <person name="Fossdal C.G."/>
            <person name="Hansson D."/>
            <person name="Henrissat B."/>
            <person name="Hietala A."/>
            <person name="Himmelstrand K."/>
            <person name="Hoffmeister D."/>
            <person name="Hogberg N."/>
            <person name="James T.Y."/>
            <person name="Karlsson M."/>
            <person name="Kohler A."/>
            <person name="Kues U."/>
            <person name="Lee Y.H."/>
            <person name="Lin Y.C."/>
            <person name="Lind M."/>
            <person name="Lindquist E."/>
            <person name="Lombard V."/>
            <person name="Lucas S."/>
            <person name="Lunden K."/>
            <person name="Morin E."/>
            <person name="Murat C."/>
            <person name="Park J."/>
            <person name="Raffaello T."/>
            <person name="Rouze P."/>
            <person name="Salamov A."/>
            <person name="Schmutz J."/>
            <person name="Solheim H."/>
            <person name="Stahlberg J."/>
            <person name="Velez H."/>
            <person name="de Vries R.P."/>
            <person name="Wiebenga A."/>
            <person name="Woodward S."/>
            <person name="Yakovlev I."/>
            <person name="Garbelotto M."/>
            <person name="Martin F."/>
            <person name="Grigoriev I.V."/>
            <person name="Stenlid J."/>
        </authorList>
    </citation>
    <scope>NUCLEOTIDE SEQUENCE [LARGE SCALE GENOMIC DNA]</scope>
    <source>
        <strain evidence="1 2">TC 32-1</strain>
    </source>
</reference>
<accession>W4KKZ9</accession>
<dbReference type="EMBL" id="KI925455">
    <property type="protein sequence ID" value="ETW86364.1"/>
    <property type="molecule type" value="Genomic_DNA"/>
</dbReference>
<organism evidence="1 2">
    <name type="scientific">Heterobasidion irregulare (strain TC 32-1)</name>
    <dbReference type="NCBI Taxonomy" id="747525"/>
    <lineage>
        <taxon>Eukaryota</taxon>
        <taxon>Fungi</taxon>
        <taxon>Dikarya</taxon>
        <taxon>Basidiomycota</taxon>
        <taxon>Agaricomycotina</taxon>
        <taxon>Agaricomycetes</taxon>
        <taxon>Russulales</taxon>
        <taxon>Bondarzewiaceae</taxon>
        <taxon>Heterobasidion</taxon>
        <taxon>Heterobasidion annosum species complex</taxon>
    </lineage>
</organism>
<dbReference type="RefSeq" id="XP_009543107.1">
    <property type="nucleotide sequence ID" value="XM_009544812.1"/>
</dbReference>
<dbReference type="HOGENOM" id="CLU_1245521_0_0_1"/>
<proteinExistence type="predicted"/>
<dbReference type="KEGG" id="hir:HETIRDRAFT_380697"/>
<evidence type="ECO:0000313" key="1">
    <source>
        <dbReference type="EMBL" id="ETW86364.1"/>
    </source>
</evidence>
<keyword evidence="2" id="KW-1185">Reference proteome</keyword>